<evidence type="ECO:0000313" key="1">
    <source>
        <dbReference type="EMBL" id="CDW24260.1"/>
    </source>
</evidence>
<reference evidence="1" key="1">
    <citation type="submission" date="2014-05" db="EMBL/GenBank/DDBJ databases">
        <authorList>
            <person name="Chronopoulou M."/>
        </authorList>
    </citation>
    <scope>NUCLEOTIDE SEQUENCE</scope>
    <source>
        <tissue evidence="1">Whole organism</tissue>
    </source>
</reference>
<protein>
    <submittedName>
        <fullName evidence="1">Uncharacterized protein</fullName>
    </submittedName>
</protein>
<dbReference type="AlphaFoldDB" id="A0A0K2TEG2"/>
<accession>A0A0K2TEG2</accession>
<sequence length="50" mass="6117">TLNQKFTYNIYIHNYYRIVVKGLCNFGAKVRTCFDDNYLFAKYIISWQRN</sequence>
<organism evidence="1">
    <name type="scientific">Lepeophtheirus salmonis</name>
    <name type="common">Salmon louse</name>
    <name type="synonym">Caligus salmonis</name>
    <dbReference type="NCBI Taxonomy" id="72036"/>
    <lineage>
        <taxon>Eukaryota</taxon>
        <taxon>Metazoa</taxon>
        <taxon>Ecdysozoa</taxon>
        <taxon>Arthropoda</taxon>
        <taxon>Crustacea</taxon>
        <taxon>Multicrustacea</taxon>
        <taxon>Hexanauplia</taxon>
        <taxon>Copepoda</taxon>
        <taxon>Siphonostomatoida</taxon>
        <taxon>Caligidae</taxon>
        <taxon>Lepeophtheirus</taxon>
    </lineage>
</organism>
<feature type="non-terminal residue" evidence="1">
    <location>
        <position position="1"/>
    </location>
</feature>
<proteinExistence type="predicted"/>
<dbReference type="EMBL" id="HACA01006899">
    <property type="protein sequence ID" value="CDW24260.1"/>
    <property type="molecule type" value="Transcribed_RNA"/>
</dbReference>
<name>A0A0K2TEG2_LEPSM</name>